<comment type="caution">
    <text evidence="2">The sequence shown here is derived from an EMBL/GenBank/DDBJ whole genome shotgun (WGS) entry which is preliminary data.</text>
</comment>
<reference evidence="2 3" key="1">
    <citation type="journal article" date="2017" name="BMC Microbiol.">
        <title>Comparative genomics of Enterococcus spp. isolated from bovine feces.</title>
        <authorList>
            <person name="Beukers A.G."/>
            <person name="Zaheer R."/>
            <person name="Goji N."/>
            <person name="Amoako K.K."/>
            <person name="Chaves A.V."/>
            <person name="Ward M.P."/>
            <person name="McAllister T.A."/>
        </authorList>
    </citation>
    <scope>NUCLEOTIDE SEQUENCE [LARGE SCALE GENOMIC DNA]</scope>
    <source>
        <strain evidence="2 3">F1129D 143</strain>
    </source>
</reference>
<feature type="transmembrane region" description="Helical" evidence="1">
    <location>
        <begin position="28"/>
        <end position="45"/>
    </location>
</feature>
<evidence type="ECO:0000313" key="3">
    <source>
        <dbReference type="Proteomes" id="UP000192477"/>
    </source>
</evidence>
<dbReference type="EMBL" id="MJEA01000004">
    <property type="protein sequence ID" value="OQO70587.1"/>
    <property type="molecule type" value="Genomic_DNA"/>
</dbReference>
<proteinExistence type="predicted"/>
<dbReference type="OrthoDB" id="2192445at2"/>
<dbReference type="STRING" id="112904.BH747_06080"/>
<keyword evidence="1" id="KW-0472">Membrane</keyword>
<keyword evidence="1" id="KW-1133">Transmembrane helix</keyword>
<accession>A0A1V8YD77</accession>
<dbReference type="Proteomes" id="UP000192477">
    <property type="component" value="Unassembled WGS sequence"/>
</dbReference>
<protein>
    <submittedName>
        <fullName evidence="2">Uncharacterized protein</fullName>
    </submittedName>
</protein>
<feature type="transmembrane region" description="Helical" evidence="1">
    <location>
        <begin position="57"/>
        <end position="79"/>
    </location>
</feature>
<evidence type="ECO:0000256" key="1">
    <source>
        <dbReference type="SAM" id="Phobius"/>
    </source>
</evidence>
<evidence type="ECO:0000313" key="2">
    <source>
        <dbReference type="EMBL" id="OQO70587.1"/>
    </source>
</evidence>
<dbReference type="Pfam" id="PF20386">
    <property type="entry name" value="DUF6681"/>
    <property type="match status" value="1"/>
</dbReference>
<keyword evidence="1" id="KW-0812">Transmembrane</keyword>
<dbReference type="InterPro" id="IPR046503">
    <property type="entry name" value="DUF6681"/>
</dbReference>
<sequence>MTFLLDIINSVHKFLGYLDISPKYLNRGYTILSVIPTIYLLRIIFGLWQNQNYLQFFLYGIVFLVLVYFIVLNVFFYFFDKNTKADVTQLFVKYLPDEAFNIQTEENTMMNNRTIDTVNTKEINVLYDEDYQLKLAENMRYLIGNGEIKVNDLGRMDGYLIDRHTLYPYYYVKKVSEKEYTLSIGRSYSDLTPVGKIVVESPQETLEPIGLFIIGGDFVKDGLRYHEPYRLKLIVKKEQPNDVNEPTTYSRSQRRRQSRN</sequence>
<gene>
    <name evidence="2" type="ORF">BH747_06080</name>
</gene>
<organism evidence="2 3">
    <name type="scientific">Enterococcus villorum</name>
    <dbReference type="NCBI Taxonomy" id="112904"/>
    <lineage>
        <taxon>Bacteria</taxon>
        <taxon>Bacillati</taxon>
        <taxon>Bacillota</taxon>
        <taxon>Bacilli</taxon>
        <taxon>Lactobacillales</taxon>
        <taxon>Enterococcaceae</taxon>
        <taxon>Enterococcus</taxon>
    </lineage>
</organism>
<name>A0A1V8YD77_9ENTE</name>
<dbReference type="RefSeq" id="WP_081183362.1">
    <property type="nucleotide sequence ID" value="NZ_MJEA01000004.1"/>
</dbReference>
<dbReference type="AlphaFoldDB" id="A0A1V8YD77"/>